<reference evidence="5 6" key="1">
    <citation type="submission" date="2020-04" db="EMBL/GenBank/DDBJ databases">
        <title>Plant Genome Project.</title>
        <authorList>
            <person name="Zhang R.-G."/>
        </authorList>
    </citation>
    <scope>NUCLEOTIDE SEQUENCE [LARGE SCALE GENOMIC DNA]</scope>
    <source>
        <strain evidence="5">YNK0</strain>
        <tissue evidence="5">Leaf</tissue>
    </source>
</reference>
<feature type="region of interest" description="Disordered" evidence="1">
    <location>
        <begin position="416"/>
        <end position="438"/>
    </location>
</feature>
<dbReference type="InterPro" id="IPR005174">
    <property type="entry name" value="KIB1-4_b-propeller"/>
</dbReference>
<dbReference type="Pfam" id="PF00646">
    <property type="entry name" value="F-box"/>
    <property type="match status" value="1"/>
</dbReference>
<name>A0A835DJI3_TETSI</name>
<dbReference type="Proteomes" id="UP000655225">
    <property type="component" value="Unassembled WGS sequence"/>
</dbReference>
<keyword evidence="6" id="KW-1185">Reference proteome</keyword>
<keyword evidence="2" id="KW-1133">Transmembrane helix</keyword>
<dbReference type="Gene3D" id="1.20.1280.50">
    <property type="match status" value="1"/>
</dbReference>
<dbReference type="PANTHER" id="PTHR33127">
    <property type="entry name" value="TRANSMEMBRANE PROTEIN"/>
    <property type="match status" value="1"/>
</dbReference>
<dbReference type="SUPFAM" id="SSF81383">
    <property type="entry name" value="F-box domain"/>
    <property type="match status" value="1"/>
</dbReference>
<evidence type="ECO:0000256" key="1">
    <source>
        <dbReference type="SAM" id="MobiDB-lite"/>
    </source>
</evidence>
<accession>A0A835DJI3</accession>
<evidence type="ECO:0000259" key="3">
    <source>
        <dbReference type="Pfam" id="PF00646"/>
    </source>
</evidence>
<keyword evidence="2" id="KW-0812">Transmembrane</keyword>
<evidence type="ECO:0000259" key="4">
    <source>
        <dbReference type="Pfam" id="PF03478"/>
    </source>
</evidence>
<organism evidence="5 6">
    <name type="scientific">Tetracentron sinense</name>
    <name type="common">Spur-leaf</name>
    <dbReference type="NCBI Taxonomy" id="13715"/>
    <lineage>
        <taxon>Eukaryota</taxon>
        <taxon>Viridiplantae</taxon>
        <taxon>Streptophyta</taxon>
        <taxon>Embryophyta</taxon>
        <taxon>Tracheophyta</taxon>
        <taxon>Spermatophyta</taxon>
        <taxon>Magnoliopsida</taxon>
        <taxon>Trochodendrales</taxon>
        <taxon>Trochodendraceae</taxon>
        <taxon>Tetracentron</taxon>
    </lineage>
</organism>
<comment type="caution">
    <text evidence="5">The sequence shown here is derived from an EMBL/GenBank/DDBJ whole genome shotgun (WGS) entry which is preliminary data.</text>
</comment>
<evidence type="ECO:0000313" key="6">
    <source>
        <dbReference type="Proteomes" id="UP000655225"/>
    </source>
</evidence>
<dbReference type="OMA" id="LEHIMAD"/>
<evidence type="ECO:0008006" key="7">
    <source>
        <dbReference type="Google" id="ProtNLM"/>
    </source>
</evidence>
<dbReference type="AlphaFoldDB" id="A0A835DJI3"/>
<sequence length="438" mass="49721">MAAEKKMKMVIRKRRRNCRSGLKNSNRERPWSDLPNDLLEQIMGRISSSADQTRFRAVCKSWKSTGRVRPSNQLPWLLAYDDDSWNQCKLVDPTSKRTYTVNTIFNGEEEKKNITVCASKHGWLLLSMGSSVFLYCPFTNEKINLPNSETPFQIAAFSTTPTSPDCVFFGLFSSIHNTTIISTYRHGEETWTTHIFDNTFNGIKNVVYSQGIFYCANLRGALWTFDVAKKDWSMLEKPNAVLDVPSSNYQTYMVESQGDLILLVLLHNLGSWSRFFKLDRLRMAWVKIDSLGDQSLFLGCSSFSVSATRGMTGRIHYCSGYESMFFSQKTSQSTVHTVWRPTTVHHFTGASQQRHLILLRISWRPIFRKHHPPPFICLFTSVGSLLISTLMIGFAIVCAHGAFRVPEDLFLDDQEPPILVSSPSSEASPPPPQSSLPL</sequence>
<feature type="domain" description="F-box" evidence="3">
    <location>
        <begin position="31"/>
        <end position="65"/>
    </location>
</feature>
<dbReference type="OrthoDB" id="1863935at2759"/>
<dbReference type="PANTHER" id="PTHR33127:SF5">
    <property type="entry name" value="TRANSMEMBRANE PROTEIN"/>
    <property type="match status" value="1"/>
</dbReference>
<proteinExistence type="predicted"/>
<feature type="transmembrane region" description="Helical" evidence="2">
    <location>
        <begin position="375"/>
        <end position="403"/>
    </location>
</feature>
<feature type="compositionally biased region" description="Low complexity" evidence="1">
    <location>
        <begin position="417"/>
        <end position="427"/>
    </location>
</feature>
<gene>
    <name evidence="5" type="ORF">HHK36_008651</name>
</gene>
<feature type="compositionally biased region" description="Pro residues" evidence="1">
    <location>
        <begin position="428"/>
        <end position="438"/>
    </location>
</feature>
<evidence type="ECO:0000313" key="5">
    <source>
        <dbReference type="EMBL" id="KAF8406563.1"/>
    </source>
</evidence>
<evidence type="ECO:0000256" key="2">
    <source>
        <dbReference type="SAM" id="Phobius"/>
    </source>
</evidence>
<protein>
    <recommendedName>
        <fullName evidence="7">F-box domain-containing protein</fullName>
    </recommendedName>
</protein>
<dbReference type="EMBL" id="JABCRI010000005">
    <property type="protein sequence ID" value="KAF8406563.1"/>
    <property type="molecule type" value="Genomic_DNA"/>
</dbReference>
<dbReference type="InterPro" id="IPR001810">
    <property type="entry name" value="F-box_dom"/>
</dbReference>
<keyword evidence="2" id="KW-0472">Membrane</keyword>
<feature type="domain" description="KIB1-4 beta-propeller" evidence="4">
    <location>
        <begin position="105"/>
        <end position="312"/>
    </location>
</feature>
<dbReference type="Pfam" id="PF03478">
    <property type="entry name" value="Beta-prop_KIB1-4"/>
    <property type="match status" value="1"/>
</dbReference>
<dbReference type="InterPro" id="IPR036047">
    <property type="entry name" value="F-box-like_dom_sf"/>
</dbReference>